<gene>
    <name evidence="1" type="ORF">MGAL_10B031880</name>
</gene>
<name>A0A8B6ET14_MYTGA</name>
<reference evidence="1" key="1">
    <citation type="submission" date="2018-11" db="EMBL/GenBank/DDBJ databases">
        <authorList>
            <person name="Alioto T."/>
            <person name="Alioto T."/>
        </authorList>
    </citation>
    <scope>NUCLEOTIDE SEQUENCE</scope>
</reference>
<accession>A0A8B6ET14</accession>
<evidence type="ECO:0000313" key="2">
    <source>
        <dbReference type="Proteomes" id="UP000596742"/>
    </source>
</evidence>
<dbReference type="Proteomes" id="UP000596742">
    <property type="component" value="Unassembled WGS sequence"/>
</dbReference>
<dbReference type="OrthoDB" id="6079461at2759"/>
<dbReference type="AlphaFoldDB" id="A0A8B6ET14"/>
<evidence type="ECO:0000313" key="1">
    <source>
        <dbReference type="EMBL" id="VDI38191.1"/>
    </source>
</evidence>
<dbReference type="EMBL" id="UYJE01005560">
    <property type="protein sequence ID" value="VDI38191.1"/>
    <property type="molecule type" value="Genomic_DNA"/>
</dbReference>
<protein>
    <submittedName>
        <fullName evidence="1">Uncharacterized protein</fullName>
    </submittedName>
</protein>
<proteinExistence type="predicted"/>
<keyword evidence="2" id="KW-1185">Reference proteome</keyword>
<organism evidence="1 2">
    <name type="scientific">Mytilus galloprovincialis</name>
    <name type="common">Mediterranean mussel</name>
    <dbReference type="NCBI Taxonomy" id="29158"/>
    <lineage>
        <taxon>Eukaryota</taxon>
        <taxon>Metazoa</taxon>
        <taxon>Spiralia</taxon>
        <taxon>Lophotrochozoa</taxon>
        <taxon>Mollusca</taxon>
        <taxon>Bivalvia</taxon>
        <taxon>Autobranchia</taxon>
        <taxon>Pteriomorphia</taxon>
        <taxon>Mytilida</taxon>
        <taxon>Mytiloidea</taxon>
        <taxon>Mytilidae</taxon>
        <taxon>Mytilinae</taxon>
        <taxon>Mytilus</taxon>
    </lineage>
</organism>
<dbReference type="Gene3D" id="2.120.10.30">
    <property type="entry name" value="TolB, C-terminal domain"/>
    <property type="match status" value="1"/>
</dbReference>
<dbReference type="SUPFAM" id="SSF101898">
    <property type="entry name" value="NHL repeat"/>
    <property type="match status" value="1"/>
</dbReference>
<sequence length="205" mass="23453">MYYSLATDHHMTFVIFKTIPLPCLFPEDNAVVYIDIISGKTINSFIFKKKCYGVACDGKFLVIGFPRKDNGVFADLEGNQIRSLKIRGERFAFSDNAIYSVNENDDEVLCYDLFGKQTWMYPDKVRMPVGIAVDKNKNVYVFSKFNNAIYSISPNGLNSRILVDQEEDDLKDFSCMCMSPDSKRLLVCCSSNHAILYNVERHRVC</sequence>
<comment type="caution">
    <text evidence="1">The sequence shown here is derived from an EMBL/GenBank/DDBJ whole genome shotgun (WGS) entry which is preliminary data.</text>
</comment>
<dbReference type="InterPro" id="IPR011042">
    <property type="entry name" value="6-blade_b-propeller_TolB-like"/>
</dbReference>